<dbReference type="InterPro" id="IPR001611">
    <property type="entry name" value="Leu-rich_rpt"/>
</dbReference>
<dbReference type="InterPro" id="IPR019487">
    <property type="entry name" value="RAM_signalling_pathway_SOG2"/>
</dbReference>
<feature type="domain" description="Disease resistance R13L4/SHOC-2-like LRR" evidence="5">
    <location>
        <begin position="161"/>
        <end position="240"/>
    </location>
</feature>
<dbReference type="InterPro" id="IPR003591">
    <property type="entry name" value="Leu-rich_rpt_typical-subtyp"/>
</dbReference>
<evidence type="ECO:0000256" key="3">
    <source>
        <dbReference type="SAM" id="Coils"/>
    </source>
</evidence>
<feature type="region of interest" description="Disordered" evidence="4">
    <location>
        <begin position="342"/>
        <end position="366"/>
    </location>
</feature>
<feature type="compositionally biased region" description="Low complexity" evidence="4">
    <location>
        <begin position="284"/>
        <end position="294"/>
    </location>
</feature>
<evidence type="ECO:0000256" key="2">
    <source>
        <dbReference type="ARBA" id="ARBA00022737"/>
    </source>
</evidence>
<dbReference type="InterPro" id="IPR050216">
    <property type="entry name" value="LRR_domain-containing"/>
</dbReference>
<evidence type="ECO:0000256" key="4">
    <source>
        <dbReference type="SAM" id="MobiDB-lite"/>
    </source>
</evidence>
<dbReference type="SMART" id="SM00369">
    <property type="entry name" value="LRR_TYP"/>
    <property type="match status" value="3"/>
</dbReference>
<dbReference type="VEuPathDB" id="FungiDB:YALI0_F15081g"/>
<dbReference type="Proteomes" id="UP000256601">
    <property type="component" value="Unassembled WGS sequence"/>
</dbReference>
<evidence type="ECO:0000313" key="7">
    <source>
        <dbReference type="Proteomes" id="UP000256601"/>
    </source>
</evidence>
<dbReference type="InterPro" id="IPR032675">
    <property type="entry name" value="LRR_dom_sf"/>
</dbReference>
<dbReference type="PANTHER" id="PTHR48051:SF54">
    <property type="entry name" value="LEUCINE-RICH REPEAT-CONTAINING PROTEIN"/>
    <property type="match status" value="1"/>
</dbReference>
<gene>
    <name evidence="6" type="ORF">B0I71DRAFT_125601</name>
</gene>
<accession>A0A371BYM4</accession>
<feature type="coiled-coil region" evidence="3">
    <location>
        <begin position="429"/>
        <end position="456"/>
    </location>
</feature>
<evidence type="ECO:0000256" key="1">
    <source>
        <dbReference type="ARBA" id="ARBA00022614"/>
    </source>
</evidence>
<keyword evidence="2" id="KW-0677">Repeat</keyword>
<keyword evidence="1" id="KW-0433">Leucine-rich repeat</keyword>
<dbReference type="PROSITE" id="PS51450">
    <property type="entry name" value="LRR"/>
    <property type="match status" value="1"/>
</dbReference>
<evidence type="ECO:0000313" key="6">
    <source>
        <dbReference type="EMBL" id="RDW22780.1"/>
    </source>
</evidence>
<organism evidence="6 7">
    <name type="scientific">Yarrowia lipolytica</name>
    <name type="common">Candida lipolytica</name>
    <dbReference type="NCBI Taxonomy" id="4952"/>
    <lineage>
        <taxon>Eukaryota</taxon>
        <taxon>Fungi</taxon>
        <taxon>Dikarya</taxon>
        <taxon>Ascomycota</taxon>
        <taxon>Saccharomycotina</taxon>
        <taxon>Dipodascomycetes</taxon>
        <taxon>Dipodascales</taxon>
        <taxon>Dipodascales incertae sedis</taxon>
        <taxon>Yarrowia</taxon>
    </lineage>
</organism>
<sequence length="726" mass="78593">MTAPYKVAAANILPLQPFMAFCGTFSGPPHVETNWATFQRGTKPHKPGKNINTSATYALGAHQTPTSTHPHMASSSLFSQLQENSIGSANIRPFYLFSPTSMDLIQDVQRKVEEAGGDEERGVELNHMGLTEVSDGVAELLLRVRKLSLTGNMLTDLPPLMGHMTQLRYLDLSNNALHNVPAVVTRLTTLEILDVSYNQVEAFPEGMLRLTNLMVLSFSHNKLRHVPSFIADMAELRLMEIDGNPFVDPPPPCVDPQAEGVLDWVEEVKEWLRSKRIQPPPQQQLPQIQTQTPQQVPPTPTPTQAQAPSVHTTPPVTPLEDDPISSRQAKRMGVIVKKYRSTTSHARGASHDSAIGDPVQGQGSSTGAYFKRLSTLPEERKNNTIEACRKILFAFSEILPAIKTYSGFCKDRKLVAKAANLHGTCQQQQEALLAALERYEETVQDATVESAVVERAGLCVGSLRRILALLHSNIALFASADIRYTRLMLLSTFGSLSEVHNAWHTLFPPNEPDKFSTVSPADRALYEKLISATNCAQNVLGQLTEFISKSAAASAHAGGTISPHVTILVKELTSTCVAGADATRQVRQRLDRVARGDFPPRQQFLDTTSYFLKVVIAMLAATRQAMDDLPILGNASAALGTLTKLTKEIAISLEYKPKDNGGGAGMGMGGIGGLPTATGSTFAPPTMPAVIPQFSPAASGQTTPLVAALGPAASVVEGFFDHHQVE</sequence>
<reference evidence="6 7" key="1">
    <citation type="submission" date="2018-07" db="EMBL/GenBank/DDBJ databases">
        <title>Draft Genome Assemblies for Five Robust Yarrowia lipolytica Strains Exhibiting High Lipid Production and Pentose Sugar Utilization and Sugar Alcohol Secretion from Undetoxified Lignocellulosic Biomass Hydrolysates.</title>
        <authorList>
            <consortium name="DOE Joint Genome Institute"/>
            <person name="Walker C."/>
            <person name="Ryu S."/>
            <person name="Na H."/>
            <person name="Zane M."/>
            <person name="LaButti K."/>
            <person name="Lipzen A."/>
            <person name="Haridas S."/>
            <person name="Barry K."/>
            <person name="Grigoriev I.V."/>
            <person name="Quarterman J."/>
            <person name="Slininger P."/>
            <person name="Dien B."/>
            <person name="Trinh C.T."/>
        </authorList>
    </citation>
    <scope>NUCLEOTIDE SEQUENCE [LARGE SCALE GENOMIC DNA]</scope>
    <source>
        <strain evidence="6 7">YB392</strain>
    </source>
</reference>
<dbReference type="VEuPathDB" id="FungiDB:YALI1_F20168g"/>
<dbReference type="SUPFAM" id="SSF52075">
    <property type="entry name" value="Outer arm dynein light chain 1"/>
    <property type="match status" value="1"/>
</dbReference>
<dbReference type="Pfam" id="PF23598">
    <property type="entry name" value="LRR_14"/>
    <property type="match status" value="1"/>
</dbReference>
<protein>
    <submittedName>
        <fullName evidence="6">RAM signaling pathway protein-domain-containing protein</fullName>
    </submittedName>
</protein>
<dbReference type="InterPro" id="IPR055414">
    <property type="entry name" value="LRR_R13L4/SHOC2-like"/>
</dbReference>
<proteinExistence type="predicted"/>
<dbReference type="Pfam" id="PF10428">
    <property type="entry name" value="SOG2"/>
    <property type="match status" value="2"/>
</dbReference>
<evidence type="ECO:0000259" key="5">
    <source>
        <dbReference type="Pfam" id="PF23598"/>
    </source>
</evidence>
<dbReference type="AlphaFoldDB" id="A0A371BYM4"/>
<dbReference type="GO" id="GO:0005737">
    <property type="term" value="C:cytoplasm"/>
    <property type="evidence" value="ECO:0007669"/>
    <property type="project" value="TreeGrafter"/>
</dbReference>
<dbReference type="Gene3D" id="3.80.10.10">
    <property type="entry name" value="Ribonuclease Inhibitor"/>
    <property type="match status" value="1"/>
</dbReference>
<keyword evidence="3" id="KW-0175">Coiled coil</keyword>
<dbReference type="PANTHER" id="PTHR48051">
    <property type="match status" value="1"/>
</dbReference>
<dbReference type="EMBL" id="KZ859152">
    <property type="protein sequence ID" value="RDW22780.1"/>
    <property type="molecule type" value="Genomic_DNA"/>
</dbReference>
<feature type="region of interest" description="Disordered" evidence="4">
    <location>
        <begin position="275"/>
        <end position="326"/>
    </location>
</feature>
<name>A0A371BYM4_YARLL</name>